<keyword evidence="7" id="KW-1185">Reference proteome</keyword>
<dbReference type="Pfam" id="PF00126">
    <property type="entry name" value="HTH_1"/>
    <property type="match status" value="1"/>
</dbReference>
<gene>
    <name evidence="6" type="ORF">JZO70_14650</name>
</gene>
<dbReference type="PROSITE" id="PS50931">
    <property type="entry name" value="HTH_LYSR"/>
    <property type="match status" value="1"/>
</dbReference>
<evidence type="ECO:0000313" key="7">
    <source>
        <dbReference type="Proteomes" id="UP000664601"/>
    </source>
</evidence>
<dbReference type="InterPro" id="IPR036390">
    <property type="entry name" value="WH_DNA-bd_sf"/>
</dbReference>
<dbReference type="CDD" id="cd05466">
    <property type="entry name" value="PBP2_LTTR_substrate"/>
    <property type="match status" value="1"/>
</dbReference>
<dbReference type="SUPFAM" id="SSF46785">
    <property type="entry name" value="Winged helix' DNA-binding domain"/>
    <property type="match status" value="1"/>
</dbReference>
<reference evidence="6 7" key="1">
    <citation type="submission" date="2021-03" db="EMBL/GenBank/DDBJ databases">
        <title>Enterococcal diversity collection.</title>
        <authorList>
            <person name="Gilmore M.S."/>
            <person name="Schwartzman J."/>
            <person name="Van Tyne D."/>
            <person name="Martin M."/>
            <person name="Earl A.M."/>
            <person name="Manson A.L."/>
            <person name="Straub T."/>
            <person name="Salamzade R."/>
            <person name="Saavedra J."/>
            <person name="Lebreton F."/>
            <person name="Prichula J."/>
            <person name="Schaufler K."/>
            <person name="Gaca A."/>
            <person name="Sgardioli B."/>
            <person name="Wagenaar J."/>
            <person name="Strong T."/>
        </authorList>
    </citation>
    <scope>NUCLEOTIDE SEQUENCE [LARGE SCALE GENOMIC DNA]</scope>
    <source>
        <strain evidence="6 7">669A</strain>
    </source>
</reference>
<evidence type="ECO:0000256" key="3">
    <source>
        <dbReference type="ARBA" id="ARBA00023125"/>
    </source>
</evidence>
<keyword evidence="4" id="KW-0804">Transcription</keyword>
<evidence type="ECO:0000256" key="2">
    <source>
        <dbReference type="ARBA" id="ARBA00023015"/>
    </source>
</evidence>
<evidence type="ECO:0000259" key="5">
    <source>
        <dbReference type="PROSITE" id="PS50931"/>
    </source>
</evidence>
<dbReference type="PANTHER" id="PTHR30126:SF40">
    <property type="entry name" value="HTH-TYPE TRANSCRIPTIONAL REGULATOR GLTR"/>
    <property type="match status" value="1"/>
</dbReference>
<name>A0ABS3LGC5_9ENTE</name>
<sequence length="283" mass="32363">MEHKWLDSFVTIVEQGSLKAAAARLNVSLSELTEHLSTLEKQLNIQVFENNQLVLTPAGADLFAEAKEILALLNYSFSQMRQTELSIAMMDSHVLPQLLRVKRKMAEETTLQSIHFVQEKQQTILELLDQQLIDFGLITGSFDQEKFDSYLFPTTDRWGVLLPKAGHPNVLSVAELREKPLLVPKKDQLSPELHQEIADRLEDFRIAAVYESLVDALYLIDAEMGYGVVNDYLIGEGYQFIPFNPPVEANVYLVWKKENPLPHYSRMFLAELRMLELKNQLSS</sequence>
<evidence type="ECO:0000256" key="4">
    <source>
        <dbReference type="ARBA" id="ARBA00023163"/>
    </source>
</evidence>
<proteinExistence type="inferred from homology"/>
<protein>
    <submittedName>
        <fullName evidence="6">LysR family transcriptional regulator</fullName>
    </submittedName>
</protein>
<evidence type="ECO:0000256" key="1">
    <source>
        <dbReference type="ARBA" id="ARBA00009437"/>
    </source>
</evidence>
<dbReference type="Proteomes" id="UP000664601">
    <property type="component" value="Unassembled WGS sequence"/>
</dbReference>
<accession>A0ABS3LGC5</accession>
<feature type="domain" description="HTH lysR-type" evidence="5">
    <location>
        <begin position="1"/>
        <end position="56"/>
    </location>
</feature>
<keyword evidence="2" id="KW-0805">Transcription regulation</keyword>
<dbReference type="Gene3D" id="1.10.10.10">
    <property type="entry name" value="Winged helix-like DNA-binding domain superfamily/Winged helix DNA-binding domain"/>
    <property type="match status" value="1"/>
</dbReference>
<dbReference type="SUPFAM" id="SSF53850">
    <property type="entry name" value="Periplasmic binding protein-like II"/>
    <property type="match status" value="1"/>
</dbReference>
<evidence type="ECO:0000313" key="6">
    <source>
        <dbReference type="EMBL" id="MBO1307414.1"/>
    </source>
</evidence>
<keyword evidence="3" id="KW-0238">DNA-binding</keyword>
<comment type="similarity">
    <text evidence="1">Belongs to the LysR transcriptional regulatory family.</text>
</comment>
<dbReference type="InterPro" id="IPR005119">
    <property type="entry name" value="LysR_subst-bd"/>
</dbReference>
<dbReference type="InterPro" id="IPR000847">
    <property type="entry name" value="LysR_HTH_N"/>
</dbReference>
<dbReference type="PANTHER" id="PTHR30126">
    <property type="entry name" value="HTH-TYPE TRANSCRIPTIONAL REGULATOR"/>
    <property type="match status" value="1"/>
</dbReference>
<dbReference type="InterPro" id="IPR036388">
    <property type="entry name" value="WH-like_DNA-bd_sf"/>
</dbReference>
<dbReference type="Gene3D" id="3.40.190.10">
    <property type="entry name" value="Periplasmic binding protein-like II"/>
    <property type="match status" value="2"/>
</dbReference>
<comment type="caution">
    <text evidence="6">The sequence shown here is derived from an EMBL/GenBank/DDBJ whole genome shotgun (WGS) entry which is preliminary data.</text>
</comment>
<organism evidence="6 7">
    <name type="scientific">Candidatus Enterococcus moelleringii</name>
    <dbReference type="NCBI Taxonomy" id="2815325"/>
    <lineage>
        <taxon>Bacteria</taxon>
        <taxon>Bacillati</taxon>
        <taxon>Bacillota</taxon>
        <taxon>Bacilli</taxon>
        <taxon>Lactobacillales</taxon>
        <taxon>Enterococcaceae</taxon>
        <taxon>Enterococcus</taxon>
    </lineage>
</organism>
<dbReference type="Pfam" id="PF03466">
    <property type="entry name" value="LysR_substrate"/>
    <property type="match status" value="1"/>
</dbReference>
<dbReference type="RefSeq" id="WP_207674397.1">
    <property type="nucleotide sequence ID" value="NZ_JAFREM010000023.1"/>
</dbReference>
<dbReference type="EMBL" id="JAFREM010000023">
    <property type="protein sequence ID" value="MBO1307414.1"/>
    <property type="molecule type" value="Genomic_DNA"/>
</dbReference>